<evidence type="ECO:0000256" key="3">
    <source>
        <dbReference type="SAM" id="SignalP"/>
    </source>
</evidence>
<dbReference type="InterPro" id="IPR018466">
    <property type="entry name" value="Kre9/Knh1-like_N"/>
</dbReference>
<protein>
    <recommendedName>
        <fullName evidence="4">Yeast cell wall synthesis Kre9/Knh1-like N-terminal domain-containing protein</fullName>
    </recommendedName>
</protein>
<dbReference type="InterPro" id="IPR052479">
    <property type="entry name" value="GPI-anchor_Adhesion_Reg"/>
</dbReference>
<organism evidence="5 6">
    <name type="scientific">Rhodonia placenta</name>
    <dbReference type="NCBI Taxonomy" id="104341"/>
    <lineage>
        <taxon>Eukaryota</taxon>
        <taxon>Fungi</taxon>
        <taxon>Dikarya</taxon>
        <taxon>Basidiomycota</taxon>
        <taxon>Agaricomycotina</taxon>
        <taxon>Agaricomycetes</taxon>
        <taxon>Polyporales</taxon>
        <taxon>Adustoporiaceae</taxon>
        <taxon>Rhodonia</taxon>
    </lineage>
</organism>
<dbReference type="Proteomes" id="UP000639403">
    <property type="component" value="Unassembled WGS sequence"/>
</dbReference>
<dbReference type="Pfam" id="PF10342">
    <property type="entry name" value="Kre9_KNH"/>
    <property type="match status" value="1"/>
</dbReference>
<accession>A0A8H7PAY1</accession>
<evidence type="ECO:0000256" key="1">
    <source>
        <dbReference type="ARBA" id="ARBA00022729"/>
    </source>
</evidence>
<reference evidence="5" key="1">
    <citation type="submission" date="2020-11" db="EMBL/GenBank/DDBJ databases">
        <authorList>
            <person name="Koelle M."/>
            <person name="Horta M.A.C."/>
            <person name="Nowrousian M."/>
            <person name="Ohm R.A."/>
            <person name="Benz P."/>
            <person name="Pilgard A."/>
        </authorList>
    </citation>
    <scope>NUCLEOTIDE SEQUENCE</scope>
    <source>
        <strain evidence="5">FPRL280</strain>
    </source>
</reference>
<keyword evidence="1 3" id="KW-0732">Signal</keyword>
<sequence>MLASATVLLALATSAFSYMVTSPSNSSGWTTSGPNVVTWTKVDTDRANFTIVLNNQQVTPQYTQILDAFVVGTDGSVTVNPPSGGWVAGSNYRVNLVQDSNDLSALLAQSGFFTIAQASSASSTFSSSSTGSSSAASSSGSVSATSTGSSVT</sequence>
<gene>
    <name evidence="5" type="ORF">IEO21_00905</name>
</gene>
<dbReference type="EMBL" id="JADOXO010000005">
    <property type="protein sequence ID" value="KAF9821297.1"/>
    <property type="molecule type" value="Genomic_DNA"/>
</dbReference>
<evidence type="ECO:0000259" key="4">
    <source>
        <dbReference type="Pfam" id="PF10342"/>
    </source>
</evidence>
<feature type="region of interest" description="Disordered" evidence="2">
    <location>
        <begin position="123"/>
        <end position="152"/>
    </location>
</feature>
<feature type="domain" description="Yeast cell wall synthesis Kre9/Knh1-like N-terminal" evidence="4">
    <location>
        <begin position="22"/>
        <end position="115"/>
    </location>
</feature>
<dbReference type="AlphaFoldDB" id="A0A8H7PAY1"/>
<evidence type="ECO:0000313" key="5">
    <source>
        <dbReference type="EMBL" id="KAF9821297.1"/>
    </source>
</evidence>
<proteinExistence type="predicted"/>
<evidence type="ECO:0000313" key="6">
    <source>
        <dbReference type="Proteomes" id="UP000639403"/>
    </source>
</evidence>
<evidence type="ECO:0000256" key="2">
    <source>
        <dbReference type="SAM" id="MobiDB-lite"/>
    </source>
</evidence>
<dbReference type="PANTHER" id="PTHR35185:SF1">
    <property type="entry name" value="UPF0619 GPI-ANCHORED MEMBRANE PROTEIN C1322.10"/>
    <property type="match status" value="1"/>
</dbReference>
<name>A0A8H7PAY1_9APHY</name>
<dbReference type="PANTHER" id="PTHR35185">
    <property type="entry name" value="SERINE/THREONINE-RICH PROTEIN ADG2-RELATED"/>
    <property type="match status" value="1"/>
</dbReference>
<feature type="chain" id="PRO_5034654626" description="Yeast cell wall synthesis Kre9/Knh1-like N-terminal domain-containing protein" evidence="3">
    <location>
        <begin position="18"/>
        <end position="152"/>
    </location>
</feature>
<feature type="signal peptide" evidence="3">
    <location>
        <begin position="1"/>
        <end position="17"/>
    </location>
</feature>
<reference evidence="5" key="2">
    <citation type="journal article" name="Front. Microbiol.">
        <title>Degradative Capacity of Two Strains of Rhodonia placenta: From Phenotype to Genotype.</title>
        <authorList>
            <person name="Kolle M."/>
            <person name="Horta M.A.C."/>
            <person name="Nowrousian M."/>
            <person name="Ohm R.A."/>
            <person name="Benz J.P."/>
            <person name="Pilgard A."/>
        </authorList>
    </citation>
    <scope>NUCLEOTIDE SEQUENCE</scope>
    <source>
        <strain evidence="5">FPRL280</strain>
    </source>
</reference>
<comment type="caution">
    <text evidence="5">The sequence shown here is derived from an EMBL/GenBank/DDBJ whole genome shotgun (WGS) entry which is preliminary data.</text>
</comment>